<feature type="transmembrane region" description="Helical" evidence="1">
    <location>
        <begin position="132"/>
        <end position="152"/>
    </location>
</feature>
<protein>
    <submittedName>
        <fullName evidence="3">DUF418 domain-containing protein</fullName>
    </submittedName>
</protein>
<dbReference type="Proteomes" id="UP001478862">
    <property type="component" value="Unassembled WGS sequence"/>
</dbReference>
<evidence type="ECO:0000256" key="1">
    <source>
        <dbReference type="SAM" id="Phobius"/>
    </source>
</evidence>
<dbReference type="PANTHER" id="PTHR30590:SF3">
    <property type="entry name" value="HYPOTHETICAL MEMBRANE SPANNING PROTEIN"/>
    <property type="match status" value="1"/>
</dbReference>
<feature type="transmembrane region" description="Helical" evidence="1">
    <location>
        <begin position="158"/>
        <end position="179"/>
    </location>
</feature>
<feature type="transmembrane region" description="Helical" evidence="1">
    <location>
        <begin position="191"/>
        <end position="210"/>
    </location>
</feature>
<dbReference type="EMBL" id="JBEGDG010000001">
    <property type="protein sequence ID" value="MEQ6353483.1"/>
    <property type="molecule type" value="Genomic_DNA"/>
</dbReference>
<evidence type="ECO:0000313" key="3">
    <source>
        <dbReference type="EMBL" id="MEQ6353483.1"/>
    </source>
</evidence>
<organism evidence="3 4">
    <name type="scientific">Lysinibacillus zambalensis</name>
    <dbReference type="NCBI Taxonomy" id="3160866"/>
    <lineage>
        <taxon>Bacteria</taxon>
        <taxon>Bacillati</taxon>
        <taxon>Bacillota</taxon>
        <taxon>Bacilli</taxon>
        <taxon>Bacillales</taxon>
        <taxon>Bacillaceae</taxon>
        <taxon>Lysinibacillus</taxon>
    </lineage>
</organism>
<keyword evidence="1" id="KW-1133">Transmembrane helix</keyword>
<feature type="transmembrane region" description="Helical" evidence="1">
    <location>
        <begin position="258"/>
        <end position="282"/>
    </location>
</feature>
<gene>
    <name evidence="3" type="ORF">ABNX05_02520</name>
</gene>
<dbReference type="PANTHER" id="PTHR30590">
    <property type="entry name" value="INNER MEMBRANE PROTEIN"/>
    <property type="match status" value="1"/>
</dbReference>
<feature type="transmembrane region" description="Helical" evidence="1">
    <location>
        <begin position="109"/>
        <end position="125"/>
    </location>
</feature>
<evidence type="ECO:0000259" key="2">
    <source>
        <dbReference type="Pfam" id="PF04235"/>
    </source>
</evidence>
<proteinExistence type="predicted"/>
<sequence>MNKINSYTRIDTMDYLRGFALLGVLLVNSYQVMGYLSNTNELHQVLYDIFNRKFYPILFFLFGFGCYLFMNRSKQKVNNRYLPFLRRISFLFVLGLIHTFYAPLGINDVLMFYAVLGLFIIIFSKRSKWTNLIVTITLIALSIVTAFCQPYYGERIAWVEFISNTSKWFVLMMLGFTMGQFKFFENVSGKLKYISIFLIVNICTYVFLFYVRGSGLLNIPPSGIEVLEDYSVAFMMTSSLLIILQWDKAKVILTPLKFYGQMSLTNYLAQSALLIVFSIIIGFTPINSLIVCFIIHAILITFSIVWLRYFKMGPVEWLLRYFTYWSKIPNRKSSVRNYLESV</sequence>
<keyword evidence="4" id="KW-1185">Reference proteome</keyword>
<name>A0ABV1MLT9_9BACI</name>
<feature type="transmembrane region" description="Helical" evidence="1">
    <location>
        <begin position="288"/>
        <end position="310"/>
    </location>
</feature>
<comment type="caution">
    <text evidence="3">The sequence shown here is derived from an EMBL/GenBank/DDBJ whole genome shotgun (WGS) entry which is preliminary data.</text>
</comment>
<feature type="transmembrane region" description="Helical" evidence="1">
    <location>
        <begin position="84"/>
        <end position="103"/>
    </location>
</feature>
<dbReference type="RefSeq" id="WP_349658246.1">
    <property type="nucleotide sequence ID" value="NZ_JBEGDG010000001.1"/>
</dbReference>
<keyword evidence="1" id="KW-0812">Transmembrane</keyword>
<evidence type="ECO:0000313" key="4">
    <source>
        <dbReference type="Proteomes" id="UP001478862"/>
    </source>
</evidence>
<dbReference type="InterPro" id="IPR052529">
    <property type="entry name" value="Bact_Transport_Assoc"/>
</dbReference>
<keyword evidence="1" id="KW-0472">Membrane</keyword>
<feature type="transmembrane region" description="Helical" evidence="1">
    <location>
        <begin position="15"/>
        <end position="33"/>
    </location>
</feature>
<dbReference type="Pfam" id="PF04235">
    <property type="entry name" value="DUF418"/>
    <property type="match status" value="1"/>
</dbReference>
<dbReference type="InterPro" id="IPR007349">
    <property type="entry name" value="DUF418"/>
</dbReference>
<feature type="transmembrane region" description="Helical" evidence="1">
    <location>
        <begin position="53"/>
        <end position="72"/>
    </location>
</feature>
<accession>A0ABV1MLT9</accession>
<feature type="transmembrane region" description="Helical" evidence="1">
    <location>
        <begin position="230"/>
        <end position="246"/>
    </location>
</feature>
<reference evidence="3 4" key="1">
    <citation type="submission" date="2024-06" db="EMBL/GenBank/DDBJ databases">
        <title>Lysinibacillus zambalefons sp. nov., a Novel Firmicute Isolated from the Poon Bato Zambales Hyperalkaline Spring.</title>
        <authorList>
            <person name="Aja J.A."/>
            <person name="Lazaro J.E.H."/>
            <person name="Llorin L.D."/>
            <person name="Lim K.R."/>
            <person name="Teodosio J."/>
            <person name="Dalisay D.S."/>
        </authorList>
    </citation>
    <scope>NUCLEOTIDE SEQUENCE [LARGE SCALE GENOMIC DNA]</scope>
    <source>
        <strain evidence="3 4">M3</strain>
    </source>
</reference>
<feature type="domain" description="DUF418" evidence="2">
    <location>
        <begin position="211"/>
        <end position="325"/>
    </location>
</feature>